<keyword evidence="2" id="KW-1185">Reference proteome</keyword>
<organism evidence="1 2">
    <name type="scientific">Sphingomonas xinjiangensis</name>
    <dbReference type="NCBI Taxonomy" id="643568"/>
    <lineage>
        <taxon>Bacteria</taxon>
        <taxon>Pseudomonadati</taxon>
        <taxon>Pseudomonadota</taxon>
        <taxon>Alphaproteobacteria</taxon>
        <taxon>Sphingomonadales</taxon>
        <taxon>Sphingomonadaceae</taxon>
        <taxon>Sphingomonas</taxon>
    </lineage>
</organism>
<proteinExistence type="predicted"/>
<dbReference type="RefSeq" id="WP_184088616.1">
    <property type="nucleotide sequence ID" value="NZ_JACIJF010000008.1"/>
</dbReference>
<evidence type="ECO:0000313" key="1">
    <source>
        <dbReference type="EMBL" id="MBB5711584.1"/>
    </source>
</evidence>
<sequence>MTSHDFDYFTRREREERLRAERAKGSIARRVHLDMAERYATMLQNLVMLPTAA</sequence>
<evidence type="ECO:0000313" key="2">
    <source>
        <dbReference type="Proteomes" id="UP000527143"/>
    </source>
</evidence>
<comment type="caution">
    <text evidence="1">The sequence shown here is derived from an EMBL/GenBank/DDBJ whole genome shotgun (WGS) entry which is preliminary data.</text>
</comment>
<reference evidence="1 2" key="1">
    <citation type="submission" date="2020-08" db="EMBL/GenBank/DDBJ databases">
        <title>Genomic Encyclopedia of Type Strains, Phase IV (KMG-IV): sequencing the most valuable type-strain genomes for metagenomic binning, comparative biology and taxonomic classification.</title>
        <authorList>
            <person name="Goeker M."/>
        </authorList>
    </citation>
    <scope>NUCLEOTIDE SEQUENCE [LARGE SCALE GENOMIC DNA]</scope>
    <source>
        <strain evidence="1 2">DSM 26736</strain>
    </source>
</reference>
<dbReference type="AlphaFoldDB" id="A0A840YFI4"/>
<name>A0A840YFI4_9SPHN</name>
<dbReference type="EMBL" id="JACIJF010000008">
    <property type="protein sequence ID" value="MBB5711584.1"/>
    <property type="molecule type" value="Genomic_DNA"/>
</dbReference>
<accession>A0A840YFI4</accession>
<protein>
    <submittedName>
        <fullName evidence="1">Uncharacterized protein</fullName>
    </submittedName>
</protein>
<gene>
    <name evidence="1" type="ORF">FHT02_002830</name>
</gene>
<dbReference type="Proteomes" id="UP000527143">
    <property type="component" value="Unassembled WGS sequence"/>
</dbReference>